<feature type="compositionally biased region" description="Basic and acidic residues" evidence="2">
    <location>
        <begin position="900"/>
        <end position="923"/>
    </location>
</feature>
<keyword evidence="1" id="KW-0175">Coiled coil</keyword>
<reference evidence="3" key="2">
    <citation type="submission" date="2025-09" db="UniProtKB">
        <authorList>
            <consortium name="Ensembl"/>
        </authorList>
    </citation>
    <scope>IDENTIFICATION</scope>
</reference>
<proteinExistence type="predicted"/>
<dbReference type="HOGENOM" id="CLU_001433_0_0_1"/>
<organism evidence="3">
    <name type="scientific">Petromyzon marinus</name>
    <name type="common">Sea lamprey</name>
    <dbReference type="NCBI Taxonomy" id="7757"/>
    <lineage>
        <taxon>Eukaryota</taxon>
        <taxon>Metazoa</taxon>
        <taxon>Chordata</taxon>
        <taxon>Craniata</taxon>
        <taxon>Vertebrata</taxon>
        <taxon>Cyclostomata</taxon>
        <taxon>Hyperoartia</taxon>
        <taxon>Petromyzontiformes</taxon>
        <taxon>Petromyzontidae</taxon>
        <taxon>Petromyzon</taxon>
    </lineage>
</organism>
<protein>
    <recommendedName>
        <fullName evidence="4">Sperm associated antigen 17</fullName>
    </recommendedName>
</protein>
<dbReference type="GeneTree" id="ENSGT00390000013693"/>
<dbReference type="OMA" id="HYATVIT"/>
<feature type="compositionally biased region" description="Basic and acidic residues" evidence="2">
    <location>
        <begin position="953"/>
        <end position="962"/>
    </location>
</feature>
<feature type="compositionally biased region" description="Basic and acidic residues" evidence="2">
    <location>
        <begin position="930"/>
        <end position="946"/>
    </location>
</feature>
<feature type="compositionally biased region" description="Low complexity" evidence="2">
    <location>
        <begin position="1280"/>
        <end position="1291"/>
    </location>
</feature>
<evidence type="ECO:0000256" key="2">
    <source>
        <dbReference type="SAM" id="MobiDB-lite"/>
    </source>
</evidence>
<evidence type="ECO:0000313" key="3">
    <source>
        <dbReference type="Ensembl" id="ENSPMAP00000009874.1"/>
    </source>
</evidence>
<feature type="compositionally biased region" description="Polar residues" evidence="2">
    <location>
        <begin position="1328"/>
        <end position="1338"/>
    </location>
</feature>
<dbReference type="Pfam" id="PF14874">
    <property type="entry name" value="PapD-like"/>
    <property type="match status" value="1"/>
</dbReference>
<feature type="compositionally biased region" description="Basic and acidic residues" evidence="2">
    <location>
        <begin position="159"/>
        <end position="172"/>
    </location>
</feature>
<feature type="region of interest" description="Disordered" evidence="2">
    <location>
        <begin position="1146"/>
        <end position="1200"/>
    </location>
</feature>
<sequence>NIIGMQFRQPKDGWQASVAMVVCGRVEDEAHIPAMLQAIRVPLRRLFTAITWDDVMTQINELGNPKGKRPKDLPVYYEILEVAKTAVDAGQAISLPVLAKLIKFMLLGVKQKDQQWREAKNKAAEEKAKEMAEVDCGKEPVKSPVKKRGKSAKGNKGKKLPEPPQIKKDTKLMRRGEQGHLRCYSDDEPDDGPQHYVFLMGFLQPQLLPMLKELGVTVSAVICVSSQTYTEDKPAQAHATKMLNSCDLSLSGGDIVEELLAGRVEELQAFWRYLSPVLEGVGHGYSLDTVARLQYTVHNSLLPEDPADQNTMVKFGAALFEDMACLMYDLLDWRQHYRHYLNNMELLQIPTIGQSLVRTDNEAMQASEVRNGISANGKRKGQPSETTDLPPLVREEPSAVDMRFYRDLLDPIPPECVSVPLMIHCILEQVVATEEGRPPPSQLRDPPRADGLHPDLANSLSAAANRFPLSPDDNESLAALFGTSLCSLGQEHIKPKILSFNDEIMSRTHHLQAADGLDVAQIEKDMLRRLPVCGMLLDPGLHKVDNATRIRAQELLQYCSGCAGQVEQASMQHAVRQFVFENLELSSVDEAGELTVVHQADNVALAWDNPLAFAKNVQRQNMVKDRCASAKSQIYRKVKNLTVCSLVQTNILCCSVADRAPLNCSQHSTTGSCQPTRTHSDFLDFNASLPVLQPLLIQYYVMEAQHYYLSIELRTTVSVTDVSASHADDKETHKEDYLNVEIEKVQETQLRCLDDWNYTERYEPDVLIQVLVEASERYICMDTYRLNLDGSLLLFFHNPMSDELQSLEYWDIALHTNVSFRDYLEHVAELLTDWLRGQENTMGPIAPKAKAMSLPVPATPTSKSKPDSGRKKKGSAAVKADKAEEPPPPPKYSSSFVREGSLKAWKEERERARQDAEEAERVRAAKKGGGKRDKSPGKAHKDDKRSASKRSPRQKEEAKKEAAQPAETPRPRTPPDAPRQRDPFLFYQLLGYDMDGKLVQVYGKTISLYPSDGGIIRVETTQFIQGCTSVRVCVQKDGHRFLVHRLNAVLVSDGHEEACRVTPEVVTGGLCNDKHQNLEKLISDNKFASAFTGFPHGCEGSFGSFTATLSDGITLSFSSHGPGGKSKATKEDPGLVVALSIPSAMAPTPLPSANPTSPLAGVDKRSKSPKSPNKLPEQAKQEPSQVERVEEKLSSPSTLALSMSCPNGLSMHIYTDTSIGTYVPRGATMVREAELVQLNHSLVLSTVLDPAGYELSRVVTSDGTVVRSISDGSTQVLFADGSVSFSPDSGPVVPPPVAKPEKQEEPDLTPTPDIVPRDSGNKRVGRSLTKSTAKRGNSQQDVPEPPPPLETVEQPKTGTWFTTTPLGHTIGTCGGERLEVKPVRFYKATDPQTGAVMITREDKVVTVTDADGRIVADHVDGTRITTYHRHILDHNSDEQETGEGMVRTVRRVKCVRVESVGLPTLQCRPDEGSCITLFGSGTVLHAKPDGTYQLCPSGGEGSLFIASDGEARYSPGRVSSPALDSLPGTRDPALTPGTYFLRHVAPLACEAVDVYGNHFQVLCNGEASTSLAGAAGAGAEDERGDGEEAQKPARYDTHAPRLFAIHADGSGTELIRREDAERFLSWAEGHPITTVIRDTLPDHPAVQGVTVLSPVEKDVRQRWLLQKQESDITPQSLRSRQWRTFPAREEKKAGPRFGTCIGRGLTIDRPCELNVRPAVSPCVEKRPDVLRARQLLCYPAVTTEMRCKLQLCLKEYLEQLLQREKQREEMKIQDPRLADEKTHISQLLKLVLSMPEDSPRYYNEDERRAELADLYEQSFTTQPPSFPPDAQAEQEYFKKSLWREEASQRTQALWAEKIAKERQEVEQAKEDIQALKHKIITPYFSSELGRTFLLSQAMDLEALSKEVPHTPRKPSPALDCTSEDGDSCHLDYRPMCWAAEGSAVPMMPAFTTSVFIANKMSTMTVPAVAERHLRDATRHHAKSLALDVTGSARRERVRLPAAVLASRPRSVHNEKVARVSQSHPKIMESSSITNVGASARSEVLQGFTLLPTRVNFGCLRQGSSNVRRIRLQNVGTEQHRFKVKAPPSSTGIRVIYTPGPVAAGIHIELILELKAENLGPVSYEVQIQTEAETLLVPVTANILSQS</sequence>
<dbReference type="GO" id="GO:1990716">
    <property type="term" value="C:axonemal central apparatus"/>
    <property type="evidence" value="ECO:0007669"/>
    <property type="project" value="TreeGrafter"/>
</dbReference>
<feature type="compositionally biased region" description="Basic residues" evidence="2">
    <location>
        <begin position="144"/>
        <end position="158"/>
    </location>
</feature>
<feature type="coiled-coil region" evidence="1">
    <location>
        <begin position="1851"/>
        <end position="1878"/>
    </location>
</feature>
<dbReference type="PANTHER" id="PTHR21963">
    <property type="entry name" value="PF6"/>
    <property type="match status" value="1"/>
</dbReference>
<dbReference type="InterPro" id="IPR026173">
    <property type="entry name" value="SPAG17"/>
</dbReference>
<dbReference type="PANTHER" id="PTHR21963:SF1">
    <property type="entry name" value="SPERM-ASSOCIATED ANTIGEN 17"/>
    <property type="match status" value="1"/>
</dbReference>
<dbReference type="GO" id="GO:1904158">
    <property type="term" value="P:axonemal central apparatus assembly"/>
    <property type="evidence" value="ECO:0007669"/>
    <property type="project" value="TreeGrafter"/>
</dbReference>
<feature type="compositionally biased region" description="Basic and acidic residues" evidence="2">
    <location>
        <begin position="1177"/>
        <end position="1193"/>
    </location>
</feature>
<feature type="region of interest" description="Disordered" evidence="2">
    <location>
        <begin position="370"/>
        <end position="394"/>
    </location>
</feature>
<dbReference type="GO" id="GO:0005576">
    <property type="term" value="C:extracellular region"/>
    <property type="evidence" value="ECO:0007669"/>
    <property type="project" value="GOC"/>
</dbReference>
<dbReference type="STRING" id="7757.ENSPMAP00000009874"/>
<feature type="region of interest" description="Disordered" evidence="2">
    <location>
        <begin position="434"/>
        <end position="455"/>
    </location>
</feature>
<evidence type="ECO:0008006" key="4">
    <source>
        <dbReference type="Google" id="ProtNLM"/>
    </source>
</evidence>
<reference evidence="3" key="1">
    <citation type="submission" date="2025-08" db="UniProtKB">
        <authorList>
            <consortium name="Ensembl"/>
        </authorList>
    </citation>
    <scope>IDENTIFICATION</scope>
</reference>
<dbReference type="Ensembl" id="ENSPMAT00000009916.1">
    <property type="protein sequence ID" value="ENSPMAP00000009874.1"/>
    <property type="gene ID" value="ENSPMAG00000008955.1"/>
</dbReference>
<feature type="region of interest" description="Disordered" evidence="2">
    <location>
        <begin position="134"/>
        <end position="172"/>
    </location>
</feature>
<name>S4RXD3_PETMA</name>
<evidence type="ECO:0000256" key="1">
    <source>
        <dbReference type="SAM" id="Coils"/>
    </source>
</evidence>
<accession>S4RXD3</accession>
<feature type="region of interest" description="Disordered" evidence="2">
    <location>
        <begin position="847"/>
        <end position="981"/>
    </location>
</feature>
<dbReference type="GO" id="GO:0003351">
    <property type="term" value="P:epithelial cilium movement involved in extracellular fluid movement"/>
    <property type="evidence" value="ECO:0007669"/>
    <property type="project" value="TreeGrafter"/>
</dbReference>
<feature type="compositionally biased region" description="Polar residues" evidence="2">
    <location>
        <begin position="1356"/>
        <end position="1366"/>
    </location>
</feature>
<feature type="region of interest" description="Disordered" evidence="2">
    <location>
        <begin position="1280"/>
        <end position="1368"/>
    </location>
</feature>